<keyword evidence="3" id="KW-0732">Signal</keyword>
<evidence type="ECO:0000259" key="7">
    <source>
        <dbReference type="Pfam" id="PF14322"/>
    </source>
</evidence>
<gene>
    <name evidence="8" type="ORF">SAMN04488522_101117</name>
</gene>
<dbReference type="InterPro" id="IPR033985">
    <property type="entry name" value="SusD-like_N"/>
</dbReference>
<evidence type="ECO:0000259" key="6">
    <source>
        <dbReference type="Pfam" id="PF07980"/>
    </source>
</evidence>
<dbReference type="STRING" id="288992.SAMN04488522_101117"/>
<dbReference type="Gene3D" id="1.25.40.390">
    <property type="match status" value="1"/>
</dbReference>
<protein>
    <submittedName>
        <fullName evidence="8">SusD family protein</fullName>
    </submittedName>
</protein>
<dbReference type="InterPro" id="IPR012944">
    <property type="entry name" value="SusD_RagB_dom"/>
</dbReference>
<proteinExistence type="inferred from homology"/>
<feature type="domain" description="RagB/SusD" evidence="6">
    <location>
        <begin position="334"/>
        <end position="460"/>
    </location>
</feature>
<dbReference type="Proteomes" id="UP000184287">
    <property type="component" value="Unassembled WGS sequence"/>
</dbReference>
<feature type="domain" description="SusD-like N-terminal" evidence="7">
    <location>
        <begin position="47"/>
        <end position="224"/>
    </location>
</feature>
<comment type="subcellular location">
    <subcellularLocation>
        <location evidence="1">Cell outer membrane</location>
    </subcellularLocation>
</comment>
<evidence type="ECO:0000256" key="3">
    <source>
        <dbReference type="ARBA" id="ARBA00022729"/>
    </source>
</evidence>
<dbReference type="Pfam" id="PF07980">
    <property type="entry name" value="SusD_RagB"/>
    <property type="match status" value="1"/>
</dbReference>
<dbReference type="EMBL" id="FQUQ01000001">
    <property type="protein sequence ID" value="SHE40760.1"/>
    <property type="molecule type" value="Genomic_DNA"/>
</dbReference>
<evidence type="ECO:0000313" key="8">
    <source>
        <dbReference type="EMBL" id="SHE40760.1"/>
    </source>
</evidence>
<organism evidence="8 9">
    <name type="scientific">Pedobacter caeni</name>
    <dbReference type="NCBI Taxonomy" id="288992"/>
    <lineage>
        <taxon>Bacteria</taxon>
        <taxon>Pseudomonadati</taxon>
        <taxon>Bacteroidota</taxon>
        <taxon>Sphingobacteriia</taxon>
        <taxon>Sphingobacteriales</taxon>
        <taxon>Sphingobacteriaceae</taxon>
        <taxon>Pedobacter</taxon>
    </lineage>
</organism>
<accession>A0A1M4T8M3</accession>
<keyword evidence="5" id="KW-0998">Cell outer membrane</keyword>
<dbReference type="Pfam" id="PF14322">
    <property type="entry name" value="SusD-like_3"/>
    <property type="match status" value="1"/>
</dbReference>
<reference evidence="9" key="1">
    <citation type="submission" date="2016-11" db="EMBL/GenBank/DDBJ databases">
        <authorList>
            <person name="Varghese N."/>
            <person name="Submissions S."/>
        </authorList>
    </citation>
    <scope>NUCLEOTIDE SEQUENCE [LARGE SCALE GENOMIC DNA]</scope>
    <source>
        <strain evidence="9">DSM 16990</strain>
    </source>
</reference>
<name>A0A1M4T8M3_9SPHI</name>
<dbReference type="OrthoDB" id="5694214at2"/>
<keyword evidence="9" id="KW-1185">Reference proteome</keyword>
<dbReference type="RefSeq" id="WP_159441023.1">
    <property type="nucleotide sequence ID" value="NZ_FQUQ01000001.1"/>
</dbReference>
<evidence type="ECO:0000256" key="4">
    <source>
        <dbReference type="ARBA" id="ARBA00023136"/>
    </source>
</evidence>
<dbReference type="AlphaFoldDB" id="A0A1M4T8M3"/>
<dbReference type="GO" id="GO:0009279">
    <property type="term" value="C:cell outer membrane"/>
    <property type="evidence" value="ECO:0007669"/>
    <property type="project" value="UniProtKB-SubCell"/>
</dbReference>
<dbReference type="PROSITE" id="PS51257">
    <property type="entry name" value="PROKAR_LIPOPROTEIN"/>
    <property type="match status" value="1"/>
</dbReference>
<evidence type="ECO:0000256" key="1">
    <source>
        <dbReference type="ARBA" id="ARBA00004442"/>
    </source>
</evidence>
<dbReference type="InterPro" id="IPR011990">
    <property type="entry name" value="TPR-like_helical_dom_sf"/>
</dbReference>
<dbReference type="SUPFAM" id="SSF48452">
    <property type="entry name" value="TPR-like"/>
    <property type="match status" value="1"/>
</dbReference>
<sequence length="460" mass="50612">MKIVYTSCTCLLLFLTQACELTEVTKLAPHHKLGEETVVTDIPSAEKLLSGAYYSLKDEAMANQMGIYTSLMGLNVVSTAVSGIAYTNNTVQTTDANINNYLYAGPYQLIQTANWVIDKTGALKVNDPRKIQIIAEARFLRALGHFYILRLFGEFWDVNSKFGVEIKDAPKLPVAPRSSVKASYDLILSDLDEAILNGKDYVKGSKKGYATKLAAKAIKAKVLLYKKDYSGAAILAKEVMAGPAELAGNFVDLFQKQKHMSDEVILSALVFATENSSGTGKNFYWINAGNFLSPRYTALLTNDARKAIIVRNFRDPADPSKWRGNGKFSVGVDGTNYDTEYYFRLAEAYLIYAEAEARRDGGVLTDALNVLNALRVKRGMTGVTAQDKTQLLALIRTEKELELGAESGEDWFDLVRYIKNGDVQPAVVKPSLQDAGKLILPIPQLSIDASNHIIAQNPGY</sequence>
<comment type="similarity">
    <text evidence="2">Belongs to the SusD family.</text>
</comment>
<keyword evidence="4" id="KW-0472">Membrane</keyword>
<evidence type="ECO:0000256" key="5">
    <source>
        <dbReference type="ARBA" id="ARBA00023237"/>
    </source>
</evidence>
<evidence type="ECO:0000313" key="9">
    <source>
        <dbReference type="Proteomes" id="UP000184287"/>
    </source>
</evidence>
<evidence type="ECO:0000256" key="2">
    <source>
        <dbReference type="ARBA" id="ARBA00006275"/>
    </source>
</evidence>